<feature type="region of interest" description="Disordered" evidence="1">
    <location>
        <begin position="1"/>
        <end position="66"/>
    </location>
</feature>
<dbReference type="AlphaFoldDB" id="A0A2P8FTI2"/>
<evidence type="ECO:0000313" key="3">
    <source>
        <dbReference type="Proteomes" id="UP000240978"/>
    </source>
</evidence>
<proteinExistence type="predicted"/>
<dbReference type="Proteomes" id="UP000240978">
    <property type="component" value="Unassembled WGS sequence"/>
</dbReference>
<reference evidence="2 3" key="1">
    <citation type="submission" date="2018-03" db="EMBL/GenBank/DDBJ databases">
        <title>Genomic Encyclopedia of Archaeal and Bacterial Type Strains, Phase II (KMG-II): from individual species to whole genera.</title>
        <authorList>
            <person name="Goeker M."/>
        </authorList>
    </citation>
    <scope>NUCLEOTIDE SEQUENCE [LARGE SCALE GENOMIC DNA]</scope>
    <source>
        <strain evidence="2 3">DSM 18107</strain>
    </source>
</reference>
<evidence type="ECO:0000313" key="2">
    <source>
        <dbReference type="EMBL" id="PSL25037.1"/>
    </source>
</evidence>
<keyword evidence="3" id="KW-1185">Reference proteome</keyword>
<accession>A0A2P8FTI2</accession>
<protein>
    <submittedName>
        <fullName evidence="2">Uncharacterized protein</fullName>
    </submittedName>
</protein>
<name>A0A2P8FTI2_9BACT</name>
<sequence length="66" mass="7141">MTGTVPGMKPRYKHPGLKPRATNKGTPNGVLLWFVNDANNDRDGSGDETALQTPGVETPRYKQGDS</sequence>
<organism evidence="2 3">
    <name type="scientific">Chitinophaga ginsengisoli</name>
    <dbReference type="NCBI Taxonomy" id="363837"/>
    <lineage>
        <taxon>Bacteria</taxon>
        <taxon>Pseudomonadati</taxon>
        <taxon>Bacteroidota</taxon>
        <taxon>Chitinophagia</taxon>
        <taxon>Chitinophagales</taxon>
        <taxon>Chitinophagaceae</taxon>
        <taxon>Chitinophaga</taxon>
    </lineage>
</organism>
<evidence type="ECO:0000256" key="1">
    <source>
        <dbReference type="SAM" id="MobiDB-lite"/>
    </source>
</evidence>
<comment type="caution">
    <text evidence="2">The sequence shown here is derived from an EMBL/GenBank/DDBJ whole genome shotgun (WGS) entry which is preliminary data.</text>
</comment>
<gene>
    <name evidence="2" type="ORF">CLV42_114186</name>
</gene>
<dbReference type="EMBL" id="PYGK01000014">
    <property type="protein sequence ID" value="PSL25037.1"/>
    <property type="molecule type" value="Genomic_DNA"/>
</dbReference>